<reference evidence="3 4" key="1">
    <citation type="journal article" date="2022" name="bioRxiv">
        <title>Genomics of Preaxostyla Flagellates Illuminates Evolutionary Transitions and the Path Towards Mitochondrial Loss.</title>
        <authorList>
            <person name="Novak L.V.F."/>
            <person name="Treitli S.C."/>
            <person name="Pyrih J."/>
            <person name="Halakuc P."/>
            <person name="Pipaliya S.V."/>
            <person name="Vacek V."/>
            <person name="Brzon O."/>
            <person name="Soukal P."/>
            <person name="Eme L."/>
            <person name="Dacks J.B."/>
            <person name="Karnkowska A."/>
            <person name="Elias M."/>
            <person name="Hampl V."/>
        </authorList>
    </citation>
    <scope>NUCLEOTIDE SEQUENCE [LARGE SCALE GENOMIC DNA]</scope>
    <source>
        <strain evidence="3">NAU3</strain>
        <tissue evidence="3">Gut</tissue>
    </source>
</reference>
<feature type="region of interest" description="Disordered" evidence="1">
    <location>
        <begin position="324"/>
        <end position="360"/>
    </location>
</feature>
<evidence type="ECO:0000256" key="1">
    <source>
        <dbReference type="SAM" id="MobiDB-lite"/>
    </source>
</evidence>
<dbReference type="Proteomes" id="UP001281761">
    <property type="component" value="Unassembled WGS sequence"/>
</dbReference>
<proteinExistence type="predicted"/>
<keyword evidence="2" id="KW-0732">Signal</keyword>
<comment type="caution">
    <text evidence="3">The sequence shown here is derived from an EMBL/GenBank/DDBJ whole genome shotgun (WGS) entry which is preliminary data.</text>
</comment>
<dbReference type="EMBL" id="JARBJD010000354">
    <property type="protein sequence ID" value="KAK2943273.1"/>
    <property type="molecule type" value="Genomic_DNA"/>
</dbReference>
<organism evidence="3 4">
    <name type="scientific">Blattamonas nauphoetae</name>
    <dbReference type="NCBI Taxonomy" id="2049346"/>
    <lineage>
        <taxon>Eukaryota</taxon>
        <taxon>Metamonada</taxon>
        <taxon>Preaxostyla</taxon>
        <taxon>Oxymonadida</taxon>
        <taxon>Blattamonas</taxon>
    </lineage>
</organism>
<feature type="signal peptide" evidence="2">
    <location>
        <begin position="1"/>
        <end position="22"/>
    </location>
</feature>
<evidence type="ECO:0000313" key="4">
    <source>
        <dbReference type="Proteomes" id="UP001281761"/>
    </source>
</evidence>
<accession>A0ABQ9WVA9</accession>
<protein>
    <submittedName>
        <fullName evidence="3">Uncharacterized protein</fullName>
    </submittedName>
</protein>
<keyword evidence="4" id="KW-1185">Reference proteome</keyword>
<gene>
    <name evidence="3" type="ORF">BLNAU_21797</name>
</gene>
<sequence length="726" mass="80694">MSTIHLLVFLCLEIERLPSVQTTVYPLNMINPLLPYLLLLVTSSDREIQNPAASILHSVTSVLLGDYLPAMCSIDRNAIQADIDLPASNNRNVFSHPQIDVSAASTLIGQLSTLFADPTFSSPGVDTVKILIRIVSSLLSSATVLKHIANCLPLTLLVMALTAAPPSHHLHILTIYLEFSTNCRTSKDHFEPLLKRLIAIFPPDTASGDPLVQPLSKLLTNLASLPIVCDILSACLSDSVPPSRLILSLLTIIDAGKKEKSPLTIRLRNVPRIATLLLQDLDELELSFLLSVLGQNADESTGFRFEEDEAHQIVKRLLDIEQRHPLQPHTQDTNKTTTGGTTLPPRIDRNGEADASTGAETSVEQLVDVWRVMRMVVSSLTSSPSRLEGLHVLYPLIFERLKERGASLFRKDEKAERTRERLLAALVRVCSELVPLLASLDCFPLVRLVSFFISPVLHLANVCAQPVSRHRPQRYGTSGTVTLPDSYTRLREFFLRVDVVTQGLDMYITHHDIFFTPLSAKNVSAGVDCVVPCPVPLLQFFVDFEVKWLGVKEAALLQQNNNTVPDQTRRQLLLHLLTTMKKTNELDPEAVCDVLKSFRGLPPGTGQLIDTLKDTLTITRNDAYQYLDSPEFNTSLPVCSDETCRLMCVLLTRATPNEADSEERWRVVLREEGWEDLLNVILKQRLAKLGRKSGMNCLVPSLLFAPSTIQPAAREGAYFLPPGRFW</sequence>
<feature type="chain" id="PRO_5047441729" evidence="2">
    <location>
        <begin position="23"/>
        <end position="726"/>
    </location>
</feature>
<evidence type="ECO:0000256" key="2">
    <source>
        <dbReference type="SAM" id="SignalP"/>
    </source>
</evidence>
<evidence type="ECO:0000313" key="3">
    <source>
        <dbReference type="EMBL" id="KAK2943273.1"/>
    </source>
</evidence>
<name>A0ABQ9WVA9_9EUKA</name>